<dbReference type="AlphaFoldDB" id="A0AAE9Z771"/>
<dbReference type="EMBL" id="CP059733">
    <property type="protein sequence ID" value="WDE08021.1"/>
    <property type="molecule type" value="Genomic_DNA"/>
</dbReference>
<reference evidence="3 4" key="2">
    <citation type="journal article" date="2022" name="Mar. Drugs">
        <title>Bioassay-Guided Fractionation Leads to the Detection of Cholic Acid Generated by the Rare Thalassomonas sp.</title>
        <authorList>
            <person name="Pheiffer F."/>
            <person name="Schneider Y.K."/>
            <person name="Hansen E.H."/>
            <person name="Andersen J.H."/>
            <person name="Isaksson J."/>
            <person name="Busche T."/>
            <person name="R C."/>
            <person name="Kalinowski J."/>
            <person name="Zyl L.V."/>
            <person name="Trindade M."/>
        </authorList>
    </citation>
    <scope>NUCLEOTIDE SEQUENCE [LARGE SCALE GENOMIC DNA]</scope>
    <source>
        <strain evidence="3 4">XOM25</strain>
    </source>
</reference>
<feature type="chain" id="PRO_5042140997" evidence="2">
    <location>
        <begin position="23"/>
        <end position="386"/>
    </location>
</feature>
<proteinExistence type="predicted"/>
<evidence type="ECO:0000256" key="2">
    <source>
        <dbReference type="SAM" id="SignalP"/>
    </source>
</evidence>
<reference evidence="3 4" key="1">
    <citation type="journal article" date="2015" name="Genome Announc.">
        <title>Draft Genome Sequences of Marine Isolates of Thalassomonas viridans and Thalassomonas actiniarum.</title>
        <authorList>
            <person name="Olonade I."/>
            <person name="van Zyl L.J."/>
            <person name="Trindade M."/>
        </authorList>
    </citation>
    <scope>NUCLEOTIDE SEQUENCE [LARGE SCALE GENOMIC DNA]</scope>
    <source>
        <strain evidence="3 4">XOM25</strain>
    </source>
</reference>
<accession>A0AAE9Z771</accession>
<organism evidence="3 4">
    <name type="scientific">Thalassomonas viridans</name>
    <dbReference type="NCBI Taxonomy" id="137584"/>
    <lineage>
        <taxon>Bacteria</taxon>
        <taxon>Pseudomonadati</taxon>
        <taxon>Pseudomonadota</taxon>
        <taxon>Gammaproteobacteria</taxon>
        <taxon>Alteromonadales</taxon>
        <taxon>Colwelliaceae</taxon>
        <taxon>Thalassomonas</taxon>
    </lineage>
</organism>
<feature type="transmembrane region" description="Helical" evidence="1">
    <location>
        <begin position="296"/>
        <end position="316"/>
    </location>
</feature>
<evidence type="ECO:0000313" key="4">
    <source>
        <dbReference type="Proteomes" id="UP000032352"/>
    </source>
</evidence>
<dbReference type="Pfam" id="PF13795">
    <property type="entry name" value="HupE_UreJ_2"/>
    <property type="match status" value="1"/>
</dbReference>
<keyword evidence="1" id="KW-0812">Transmembrane</keyword>
<dbReference type="KEGG" id="tvd:SG34_014670"/>
<keyword evidence="2" id="KW-0732">Signal</keyword>
<protein>
    <submittedName>
        <fullName evidence="3">HupE/UreJ family protein</fullName>
    </submittedName>
</protein>
<sequence length="386" mass="43283">MRTYFWLLWGLCSLLFSQAAAAHQLSTAYLNLNVQAGSIYGSWQVRVRDLERYIPFDSSGKQQNSADGKILWHEIMAKTSQVVDFTREQLSIGGENGLCPLAVDRQLQLDRHFNQPYLVINFTGQCWLNRHMTLSYQAFFAENTRHKAVVTVQSYGFNSNRLFSQSSREQVISLGVSSRGQTFNQYLYQGMIHIWQGIDHILFLLVLLLTVGFSRTAPYLSGKVQRQASWQAITAKKAILRQSACLITAFTLAHSVTLTASALGWRWLPSAYIEGIIALSVLFAALNNIYPVVVKLLWPTLFFGLFHGMGFASVLAELGLAPQQQVLSILAFNLGVELGQLVILMVALPLLIALRFKAWYSKYLIPAGSAAIALIALQWTVERFLP</sequence>
<dbReference type="RefSeq" id="WP_044840158.1">
    <property type="nucleotide sequence ID" value="NZ_CP059733.1"/>
</dbReference>
<feature type="transmembrane region" description="Helical" evidence="1">
    <location>
        <begin position="363"/>
        <end position="381"/>
    </location>
</feature>
<feature type="transmembrane region" description="Helical" evidence="1">
    <location>
        <begin position="271"/>
        <end position="289"/>
    </location>
</feature>
<name>A0AAE9Z771_9GAMM</name>
<dbReference type="InterPro" id="IPR032809">
    <property type="entry name" value="Put_HupE_UreJ"/>
</dbReference>
<keyword evidence="4" id="KW-1185">Reference proteome</keyword>
<keyword evidence="1" id="KW-1133">Transmembrane helix</keyword>
<feature type="transmembrane region" description="Helical" evidence="1">
    <location>
        <begin position="201"/>
        <end position="222"/>
    </location>
</feature>
<evidence type="ECO:0000313" key="3">
    <source>
        <dbReference type="EMBL" id="WDE08021.1"/>
    </source>
</evidence>
<dbReference type="Proteomes" id="UP000032352">
    <property type="component" value="Chromosome"/>
</dbReference>
<feature type="signal peptide" evidence="2">
    <location>
        <begin position="1"/>
        <end position="22"/>
    </location>
</feature>
<feature type="transmembrane region" description="Helical" evidence="1">
    <location>
        <begin position="243"/>
        <end position="265"/>
    </location>
</feature>
<gene>
    <name evidence="3" type="ORF">SG34_014670</name>
</gene>
<evidence type="ECO:0000256" key="1">
    <source>
        <dbReference type="SAM" id="Phobius"/>
    </source>
</evidence>
<keyword evidence="1" id="KW-0472">Membrane</keyword>
<feature type="transmembrane region" description="Helical" evidence="1">
    <location>
        <begin position="328"/>
        <end position="351"/>
    </location>
</feature>